<evidence type="ECO:0000313" key="3">
    <source>
        <dbReference type="EMBL" id="TFV70186.1"/>
    </source>
</evidence>
<dbReference type="EMBL" id="SPQU01000035">
    <property type="protein sequence ID" value="TFV30312.1"/>
    <property type="molecule type" value="Genomic_DNA"/>
</dbReference>
<dbReference type="SMART" id="SM00530">
    <property type="entry name" value="HTH_XRE"/>
    <property type="match status" value="1"/>
</dbReference>
<evidence type="ECO:0000313" key="4">
    <source>
        <dbReference type="Proteomes" id="UP000297700"/>
    </source>
</evidence>
<evidence type="ECO:0000313" key="2">
    <source>
        <dbReference type="EMBL" id="TFV30312.1"/>
    </source>
</evidence>
<sequence>MLTRTAADLGAVIRDRRKRLKLDQSTLAKKVGVSRQWLIEVEHGHPRAELGLIRRVLDALGIKLDADSNPSAGRGVPKTAVDLDAIVAKAKKGKP</sequence>
<dbReference type="RefSeq" id="WP_126261762.1">
    <property type="nucleotide sequence ID" value="NZ_SPQS01000022.1"/>
</dbReference>
<dbReference type="CDD" id="cd00093">
    <property type="entry name" value="HTH_XRE"/>
    <property type="match status" value="1"/>
</dbReference>
<proteinExistence type="predicted"/>
<name>A0A4Y9NTB1_9BRAD</name>
<dbReference type="Gene3D" id="1.10.260.40">
    <property type="entry name" value="lambda repressor-like DNA-binding domains"/>
    <property type="match status" value="1"/>
</dbReference>
<evidence type="ECO:0000313" key="5">
    <source>
        <dbReference type="Proteomes" id="UP000298225"/>
    </source>
</evidence>
<dbReference type="EMBL" id="SPQS01000022">
    <property type="protein sequence ID" value="TFV70186.1"/>
    <property type="molecule type" value="Genomic_DNA"/>
</dbReference>
<reference evidence="2 5" key="1">
    <citation type="submission" date="2019-03" db="EMBL/GenBank/DDBJ databases">
        <title>Bradyrhizobium strains diversity isolated from Chamaecrista fasciculata.</title>
        <authorList>
            <person name="Urquiaga M.C.O."/>
            <person name="Hungria M."/>
            <person name="Delamuta J.R.M."/>
        </authorList>
    </citation>
    <scope>NUCLEOTIDE SEQUENCE [LARGE SCALE GENOMIC DNA]</scope>
    <source>
        <strain evidence="2 5">CNPSo 3424</strain>
    </source>
</reference>
<evidence type="ECO:0000259" key="1">
    <source>
        <dbReference type="PROSITE" id="PS50943"/>
    </source>
</evidence>
<accession>A0A4Y9NTB1</accession>
<comment type="caution">
    <text evidence="3">The sequence shown here is derived from an EMBL/GenBank/DDBJ whole genome shotgun (WGS) entry which is preliminary data.</text>
</comment>
<dbReference type="Pfam" id="PF13560">
    <property type="entry name" value="HTH_31"/>
    <property type="match status" value="1"/>
</dbReference>
<dbReference type="Proteomes" id="UP000298225">
    <property type="component" value="Unassembled WGS sequence"/>
</dbReference>
<feature type="domain" description="HTH cro/C1-type" evidence="1">
    <location>
        <begin position="13"/>
        <end position="68"/>
    </location>
</feature>
<protein>
    <submittedName>
        <fullName evidence="3">Transcriptional regulator</fullName>
    </submittedName>
</protein>
<keyword evidence="5" id="KW-1185">Reference proteome</keyword>
<reference evidence="3 4" key="2">
    <citation type="submission" date="2019-03" db="EMBL/GenBank/DDBJ databases">
        <title>Bradyrhizobium strains diversity.</title>
        <authorList>
            <person name="Urquiaga M.C.O."/>
            <person name="Hungria M."/>
            <person name="Delamuta J.R.M."/>
            <person name="Klepa M.S."/>
        </authorList>
    </citation>
    <scope>NUCLEOTIDE SEQUENCE [LARGE SCALE GENOMIC DNA]</scope>
    <source>
        <strain evidence="3 4">CNPSo 3426</strain>
    </source>
</reference>
<gene>
    <name evidence="3" type="ORF">E4K64_30450</name>
    <name evidence="2" type="ORF">E4K66_35555</name>
</gene>
<dbReference type="PROSITE" id="PS50943">
    <property type="entry name" value="HTH_CROC1"/>
    <property type="match status" value="1"/>
</dbReference>
<dbReference type="InterPro" id="IPR001387">
    <property type="entry name" value="Cro/C1-type_HTH"/>
</dbReference>
<dbReference type="InterPro" id="IPR010982">
    <property type="entry name" value="Lambda_DNA-bd_dom_sf"/>
</dbReference>
<organism evidence="3 4">
    <name type="scientific">Bradyrhizobium frederickii</name>
    <dbReference type="NCBI Taxonomy" id="2560054"/>
    <lineage>
        <taxon>Bacteria</taxon>
        <taxon>Pseudomonadati</taxon>
        <taxon>Pseudomonadota</taxon>
        <taxon>Alphaproteobacteria</taxon>
        <taxon>Hyphomicrobiales</taxon>
        <taxon>Nitrobacteraceae</taxon>
        <taxon>Bradyrhizobium</taxon>
    </lineage>
</organism>
<dbReference type="OrthoDB" id="7361823at2"/>
<accession>A0A4Y9KUL5</accession>
<dbReference type="SUPFAM" id="SSF47413">
    <property type="entry name" value="lambda repressor-like DNA-binding domains"/>
    <property type="match status" value="1"/>
</dbReference>
<dbReference type="GO" id="GO:0003677">
    <property type="term" value="F:DNA binding"/>
    <property type="evidence" value="ECO:0007669"/>
    <property type="project" value="InterPro"/>
</dbReference>
<dbReference type="Proteomes" id="UP000297700">
    <property type="component" value="Unassembled WGS sequence"/>
</dbReference>
<dbReference type="AlphaFoldDB" id="A0A4Y9NTB1"/>